<dbReference type="InterPro" id="IPR006139">
    <property type="entry name" value="D-isomer_2_OHA_DH_cat_dom"/>
</dbReference>
<accession>A0A0G0X4D8</accession>
<dbReference type="Gene3D" id="3.40.50.720">
    <property type="entry name" value="NAD(P)-binding Rossmann-like Domain"/>
    <property type="match status" value="2"/>
</dbReference>
<dbReference type="PANTHER" id="PTHR43026">
    <property type="entry name" value="2-HYDROXYACID DEHYDROGENASE HOMOLOG 1-RELATED"/>
    <property type="match status" value="1"/>
</dbReference>
<comment type="caution">
    <text evidence="8">The sequence shown here is derived from an EMBL/GenBank/DDBJ whole genome shotgun (WGS) entry which is preliminary data.</text>
</comment>
<dbReference type="GO" id="GO:0047545">
    <property type="term" value="F:(S)-2-hydroxyglutarate dehydrogenase activity"/>
    <property type="evidence" value="ECO:0007669"/>
    <property type="project" value="UniProtKB-ARBA"/>
</dbReference>
<dbReference type="InterPro" id="IPR006140">
    <property type="entry name" value="D-isomer_DH_NAD-bd"/>
</dbReference>
<dbReference type="GO" id="GO:0051287">
    <property type="term" value="F:NAD binding"/>
    <property type="evidence" value="ECO:0007669"/>
    <property type="project" value="InterPro"/>
</dbReference>
<dbReference type="EMBL" id="LCAB01000012">
    <property type="protein sequence ID" value="KKR82477.1"/>
    <property type="molecule type" value="Genomic_DNA"/>
</dbReference>
<dbReference type="PROSITE" id="PS00670">
    <property type="entry name" value="D_2_HYDROXYACID_DH_2"/>
    <property type="match status" value="1"/>
</dbReference>
<dbReference type="PANTHER" id="PTHR43026:SF1">
    <property type="entry name" value="2-HYDROXYACID DEHYDROGENASE HOMOLOG 1-RELATED"/>
    <property type="match status" value="1"/>
</dbReference>
<feature type="coiled-coil region" evidence="5">
    <location>
        <begin position="255"/>
        <end position="282"/>
    </location>
</feature>
<evidence type="ECO:0000256" key="2">
    <source>
        <dbReference type="ARBA" id="ARBA00023002"/>
    </source>
</evidence>
<dbReference type="GO" id="GO:0008720">
    <property type="term" value="F:D-lactate dehydrogenase (NAD+) activity"/>
    <property type="evidence" value="ECO:0007669"/>
    <property type="project" value="TreeGrafter"/>
</dbReference>
<comment type="similarity">
    <text evidence="1 4">Belongs to the D-isomer specific 2-hydroxyacid dehydrogenase family.</text>
</comment>
<dbReference type="SUPFAM" id="SSF52283">
    <property type="entry name" value="Formate/glycerate dehydrogenase catalytic domain-like"/>
    <property type="match status" value="1"/>
</dbReference>
<reference evidence="8 9" key="1">
    <citation type="journal article" date="2015" name="Nature">
        <title>rRNA introns, odd ribosomes, and small enigmatic genomes across a large radiation of phyla.</title>
        <authorList>
            <person name="Brown C.T."/>
            <person name="Hug L.A."/>
            <person name="Thomas B.C."/>
            <person name="Sharon I."/>
            <person name="Castelle C.J."/>
            <person name="Singh A."/>
            <person name="Wilkins M.J."/>
            <person name="Williams K.H."/>
            <person name="Banfield J.F."/>
        </authorList>
    </citation>
    <scope>NUCLEOTIDE SEQUENCE [LARGE SCALE GENOMIC DNA]</scope>
</reference>
<dbReference type="InterPro" id="IPR029752">
    <property type="entry name" value="D-isomer_DH_CS1"/>
</dbReference>
<gene>
    <name evidence="8" type="ORF">UU29_C0012G0015</name>
</gene>
<evidence type="ECO:0000256" key="4">
    <source>
        <dbReference type="RuleBase" id="RU003719"/>
    </source>
</evidence>
<evidence type="ECO:0000313" key="9">
    <source>
        <dbReference type="Proteomes" id="UP000034601"/>
    </source>
</evidence>
<dbReference type="PATRIC" id="fig|1618424.3.peg.927"/>
<dbReference type="InterPro" id="IPR058205">
    <property type="entry name" value="D-LDH-like"/>
</dbReference>
<evidence type="ECO:0000256" key="3">
    <source>
        <dbReference type="ARBA" id="ARBA00023027"/>
    </source>
</evidence>
<evidence type="ECO:0000256" key="1">
    <source>
        <dbReference type="ARBA" id="ARBA00005854"/>
    </source>
</evidence>
<dbReference type="GO" id="GO:0004617">
    <property type="term" value="F:phosphoglycerate dehydrogenase activity"/>
    <property type="evidence" value="ECO:0007669"/>
    <property type="project" value="UniProtKB-ARBA"/>
</dbReference>
<dbReference type="PROSITE" id="PS00065">
    <property type="entry name" value="D_2_HYDROXYACID_DH_1"/>
    <property type="match status" value="1"/>
</dbReference>
<keyword evidence="3" id="KW-0520">NAD</keyword>
<dbReference type="Proteomes" id="UP000034601">
    <property type="component" value="Unassembled WGS sequence"/>
</dbReference>
<dbReference type="GO" id="GO:0006564">
    <property type="term" value="P:L-serine biosynthetic process"/>
    <property type="evidence" value="ECO:0007669"/>
    <property type="project" value="UniProtKB-ARBA"/>
</dbReference>
<organism evidence="8 9">
    <name type="scientific">Candidatus Daviesbacteria bacterium GW2011_GWA2_40_9</name>
    <dbReference type="NCBI Taxonomy" id="1618424"/>
    <lineage>
        <taxon>Bacteria</taxon>
        <taxon>Candidatus Daviesiibacteriota</taxon>
    </lineage>
</organism>
<feature type="domain" description="D-isomer specific 2-hydroxyacid dehydrogenase NAD-binding" evidence="7">
    <location>
        <begin position="107"/>
        <end position="304"/>
    </location>
</feature>
<evidence type="ECO:0008006" key="10">
    <source>
        <dbReference type="Google" id="ProtNLM"/>
    </source>
</evidence>
<feature type="domain" description="D-isomer specific 2-hydroxyacid dehydrogenase catalytic" evidence="6">
    <location>
        <begin position="14"/>
        <end position="334"/>
    </location>
</feature>
<keyword evidence="2 4" id="KW-0560">Oxidoreductase</keyword>
<dbReference type="AlphaFoldDB" id="A0A0G0X4D8"/>
<evidence type="ECO:0000259" key="7">
    <source>
        <dbReference type="Pfam" id="PF02826"/>
    </source>
</evidence>
<keyword evidence="5" id="KW-0175">Coiled coil</keyword>
<sequence length="335" mass="37710">MKIGFFEITETEKKDYFIQNLPGYELIFIDKPLTEESLPQILDFDIISVFVNCQVTPKVITAFPRLRLITTRSTGFDNIDLPFAKSKNIMVANVPAYGSHTVAEYTFGLMLALSRKIYQAAYRVKVGEDFTLQGLRGFDLCSKTLGVIGTGKIGSNVVSIAQGFNMKVLAFDAFPNEELARTHNFLYTSLEELLKTADVVTLHTPYNEQTHHLINRQNIFLMKKGSLLINTARGQVVETEALFQALIQNHLGGAALDVLEEEKELKDEMEVLAKNTQSAEELKTILHNHILINLPQVIITPHMAFYSKEAEFAILETTEENIKSFLQGNPKNIVH</sequence>
<dbReference type="InterPro" id="IPR029753">
    <property type="entry name" value="D-isomer_DH_CS"/>
</dbReference>
<dbReference type="Pfam" id="PF02826">
    <property type="entry name" value="2-Hacid_dh_C"/>
    <property type="match status" value="1"/>
</dbReference>
<dbReference type="Pfam" id="PF00389">
    <property type="entry name" value="2-Hacid_dh"/>
    <property type="match status" value="1"/>
</dbReference>
<dbReference type="SUPFAM" id="SSF51735">
    <property type="entry name" value="NAD(P)-binding Rossmann-fold domains"/>
    <property type="match status" value="1"/>
</dbReference>
<dbReference type="FunFam" id="3.40.50.720:FF:000041">
    <property type="entry name" value="D-3-phosphoglycerate dehydrogenase"/>
    <property type="match status" value="1"/>
</dbReference>
<evidence type="ECO:0000256" key="5">
    <source>
        <dbReference type="SAM" id="Coils"/>
    </source>
</evidence>
<evidence type="ECO:0000259" key="6">
    <source>
        <dbReference type="Pfam" id="PF00389"/>
    </source>
</evidence>
<protein>
    <recommendedName>
        <fullName evidence="10">D-isomer specific 2-hydroxyacid dehydrogenase NAD-binding protein</fullName>
    </recommendedName>
</protein>
<evidence type="ECO:0000313" key="8">
    <source>
        <dbReference type="EMBL" id="KKR82477.1"/>
    </source>
</evidence>
<dbReference type="InterPro" id="IPR036291">
    <property type="entry name" value="NAD(P)-bd_dom_sf"/>
</dbReference>
<proteinExistence type="inferred from homology"/>
<name>A0A0G0X4D8_9BACT</name>
<dbReference type="PROSITE" id="PS00671">
    <property type="entry name" value="D_2_HYDROXYACID_DH_3"/>
    <property type="match status" value="1"/>
</dbReference>